<name>A0ABQ5BWT8_9ASTR</name>
<gene>
    <name evidence="1" type="ORF">Tco_0876973</name>
</gene>
<sequence length="143" mass="16977">MDRIFVSHGGQRKWITNRGYEEKVDYEKADVLELKFSLDRNQASRTELNYGQNLTIPHAASAKNLMWGLRDSHNEGNRLGRLEHGLTEFYRVERRFSLYFCFIESRLLLLDLLLCHTFDDLCRLRRRRLHIETPSPCTVRFSS</sequence>
<evidence type="ECO:0000313" key="1">
    <source>
        <dbReference type="EMBL" id="GJT18267.1"/>
    </source>
</evidence>
<protein>
    <submittedName>
        <fullName evidence="1">Uncharacterized protein</fullName>
    </submittedName>
</protein>
<comment type="caution">
    <text evidence="1">The sequence shown here is derived from an EMBL/GenBank/DDBJ whole genome shotgun (WGS) entry which is preliminary data.</text>
</comment>
<keyword evidence="2" id="KW-1185">Reference proteome</keyword>
<evidence type="ECO:0000313" key="2">
    <source>
        <dbReference type="Proteomes" id="UP001151760"/>
    </source>
</evidence>
<organism evidence="1 2">
    <name type="scientific">Tanacetum coccineum</name>
    <dbReference type="NCBI Taxonomy" id="301880"/>
    <lineage>
        <taxon>Eukaryota</taxon>
        <taxon>Viridiplantae</taxon>
        <taxon>Streptophyta</taxon>
        <taxon>Embryophyta</taxon>
        <taxon>Tracheophyta</taxon>
        <taxon>Spermatophyta</taxon>
        <taxon>Magnoliopsida</taxon>
        <taxon>eudicotyledons</taxon>
        <taxon>Gunneridae</taxon>
        <taxon>Pentapetalae</taxon>
        <taxon>asterids</taxon>
        <taxon>campanulids</taxon>
        <taxon>Asterales</taxon>
        <taxon>Asteraceae</taxon>
        <taxon>Asteroideae</taxon>
        <taxon>Anthemideae</taxon>
        <taxon>Anthemidinae</taxon>
        <taxon>Tanacetum</taxon>
    </lineage>
</organism>
<reference evidence="1" key="1">
    <citation type="journal article" date="2022" name="Int. J. Mol. Sci.">
        <title>Draft Genome of Tanacetum Coccineum: Genomic Comparison of Closely Related Tanacetum-Family Plants.</title>
        <authorList>
            <person name="Yamashiro T."/>
            <person name="Shiraishi A."/>
            <person name="Nakayama K."/>
            <person name="Satake H."/>
        </authorList>
    </citation>
    <scope>NUCLEOTIDE SEQUENCE</scope>
</reference>
<proteinExistence type="predicted"/>
<accession>A0ABQ5BWT8</accession>
<dbReference type="EMBL" id="BQNB010013625">
    <property type="protein sequence ID" value="GJT18267.1"/>
    <property type="molecule type" value="Genomic_DNA"/>
</dbReference>
<dbReference type="Proteomes" id="UP001151760">
    <property type="component" value="Unassembled WGS sequence"/>
</dbReference>
<reference evidence="1" key="2">
    <citation type="submission" date="2022-01" db="EMBL/GenBank/DDBJ databases">
        <authorList>
            <person name="Yamashiro T."/>
            <person name="Shiraishi A."/>
            <person name="Satake H."/>
            <person name="Nakayama K."/>
        </authorList>
    </citation>
    <scope>NUCLEOTIDE SEQUENCE</scope>
</reference>